<dbReference type="GO" id="GO:0034545">
    <property type="term" value="F:fumarylpyruvate hydrolase activity"/>
    <property type="evidence" value="ECO:0007669"/>
    <property type="project" value="UniProtKB-EC"/>
</dbReference>
<dbReference type="AlphaFoldDB" id="A0A1A6DWA7"/>
<sequence>MTAYLWTPPAPASLAVRGTDARLPVNRLFFVGRNYHAHAQEMGVSVDKATARPFYFTKSPVHLVDSGATVPYPPETQNFHYEMEWVAVLGRGGFRVPAERAHELIYGYAAGLDMTRRDVQLRLRDKGHPWCLGKDVEGSAVCGEVLPMPGTVLEQGEIVLEVNGAVRQRADLGLLIWNLRELIADLSLFYHLQPGDVIYTGTPEGVGPVQPGDRLHGRVAGVGEVHLTIGPAESAASAG</sequence>
<dbReference type="SUPFAM" id="SSF56529">
    <property type="entry name" value="FAH"/>
    <property type="match status" value="1"/>
</dbReference>
<proteinExistence type="predicted"/>
<feature type="domain" description="Fumarylacetoacetase-like C-terminal" evidence="2">
    <location>
        <begin position="29"/>
        <end position="228"/>
    </location>
</feature>
<evidence type="ECO:0000313" key="3">
    <source>
        <dbReference type="EMBL" id="OBS31070.1"/>
    </source>
</evidence>
<keyword evidence="1" id="KW-0479">Metal-binding</keyword>
<gene>
    <name evidence="4" type="primary">nagK</name>
    <name evidence="3" type="ORF">A9O67_02410</name>
    <name evidence="4" type="ORF">Tfont_02679</name>
</gene>
<dbReference type="STRING" id="1101373.A9O67_02410"/>
<dbReference type="GO" id="GO:0046872">
    <property type="term" value="F:metal ion binding"/>
    <property type="evidence" value="ECO:0007669"/>
    <property type="project" value="UniProtKB-KW"/>
</dbReference>
<keyword evidence="5" id="KW-1185">Reference proteome</keyword>
<protein>
    <submittedName>
        <fullName evidence="3">Fumarylacetoacetase</fullName>
    </submittedName>
    <submittedName>
        <fullName evidence="4">Fumarylpyruvate hydrolase</fullName>
        <ecNumber evidence="4">3.7.1.20</ecNumber>
    </submittedName>
</protein>
<keyword evidence="4" id="KW-0378">Hydrolase</keyword>
<dbReference type="Proteomes" id="UP000316388">
    <property type="component" value="Unassembled WGS sequence"/>
</dbReference>
<dbReference type="OrthoDB" id="9805307at2"/>
<organism evidence="3 5">
    <name type="scientific">Tepidimonas fonticaldi</name>
    <dbReference type="NCBI Taxonomy" id="1101373"/>
    <lineage>
        <taxon>Bacteria</taxon>
        <taxon>Pseudomonadati</taxon>
        <taxon>Pseudomonadota</taxon>
        <taxon>Betaproteobacteria</taxon>
        <taxon>Burkholderiales</taxon>
        <taxon>Tepidimonas</taxon>
    </lineage>
</organism>
<dbReference type="PANTHER" id="PTHR11820">
    <property type="entry name" value="ACYLPYRUVASE"/>
    <property type="match status" value="1"/>
</dbReference>
<dbReference type="EMBL" id="LZDH01000045">
    <property type="protein sequence ID" value="OBS31070.1"/>
    <property type="molecule type" value="Genomic_DNA"/>
</dbReference>
<dbReference type="InterPro" id="IPR011234">
    <property type="entry name" value="Fumarylacetoacetase-like_C"/>
</dbReference>
<keyword evidence="4" id="KW-0670">Pyruvate</keyword>
<evidence type="ECO:0000313" key="5">
    <source>
        <dbReference type="Proteomes" id="UP000091969"/>
    </source>
</evidence>
<dbReference type="RefSeq" id="WP_068607757.1">
    <property type="nucleotide sequence ID" value="NZ_LZDH01000045.1"/>
</dbReference>
<dbReference type="PANTHER" id="PTHR11820:SF90">
    <property type="entry name" value="FLUTATHIONE S-TRANSFERASE"/>
    <property type="match status" value="1"/>
</dbReference>
<dbReference type="Gene3D" id="3.90.850.10">
    <property type="entry name" value="Fumarylacetoacetase-like, C-terminal domain"/>
    <property type="match status" value="1"/>
</dbReference>
<dbReference type="Pfam" id="PF01557">
    <property type="entry name" value="FAA_hydrolase"/>
    <property type="match status" value="1"/>
</dbReference>
<reference evidence="3 5" key="1">
    <citation type="submission" date="2016-06" db="EMBL/GenBank/DDBJ databases">
        <title>Genome sequence of Tepidimonas fonticaldi PL17.</title>
        <authorList>
            <person name="Pinnaka A.K."/>
        </authorList>
    </citation>
    <scope>NUCLEOTIDE SEQUENCE [LARGE SCALE GENOMIC DNA]</scope>
    <source>
        <strain evidence="3 5">PL17</strain>
    </source>
</reference>
<dbReference type="EMBL" id="VJOO01000046">
    <property type="protein sequence ID" value="TSE34388.1"/>
    <property type="molecule type" value="Genomic_DNA"/>
</dbReference>
<evidence type="ECO:0000313" key="4">
    <source>
        <dbReference type="EMBL" id="TSE34388.1"/>
    </source>
</evidence>
<dbReference type="InterPro" id="IPR036663">
    <property type="entry name" value="Fumarylacetoacetase_C_sf"/>
</dbReference>
<name>A0A1A6DWA7_9BURK</name>
<dbReference type="Proteomes" id="UP000091969">
    <property type="component" value="Unassembled WGS sequence"/>
</dbReference>
<dbReference type="EC" id="3.7.1.20" evidence="4"/>
<evidence type="ECO:0000313" key="6">
    <source>
        <dbReference type="Proteomes" id="UP000316388"/>
    </source>
</evidence>
<comment type="caution">
    <text evidence="3">The sequence shown here is derived from an EMBL/GenBank/DDBJ whole genome shotgun (WGS) entry which is preliminary data.</text>
</comment>
<accession>A0A1A6DWA7</accession>
<reference evidence="4 6" key="2">
    <citation type="submission" date="2019-07" db="EMBL/GenBank/DDBJ databases">
        <title>Tepidimonas fonticaldi AT-A2 draft genome.</title>
        <authorList>
            <person name="Da Costa M.S."/>
            <person name="Froufe H.J.C."/>
            <person name="Egas C."/>
            <person name="Albuquerque L."/>
        </authorList>
    </citation>
    <scope>NUCLEOTIDE SEQUENCE [LARGE SCALE GENOMIC DNA]</scope>
    <source>
        <strain evidence="4 6">AT-A2</strain>
    </source>
</reference>
<dbReference type="GO" id="GO:0018773">
    <property type="term" value="F:acetylpyruvate hydrolase activity"/>
    <property type="evidence" value="ECO:0007669"/>
    <property type="project" value="TreeGrafter"/>
</dbReference>
<evidence type="ECO:0000259" key="2">
    <source>
        <dbReference type="Pfam" id="PF01557"/>
    </source>
</evidence>
<evidence type="ECO:0000256" key="1">
    <source>
        <dbReference type="ARBA" id="ARBA00022723"/>
    </source>
</evidence>